<dbReference type="SUPFAM" id="SSF58104">
    <property type="entry name" value="Methyl-accepting chemotaxis protein (MCP) signaling domain"/>
    <property type="match status" value="1"/>
</dbReference>
<dbReference type="PANTHER" id="PTHR32089">
    <property type="entry name" value="METHYL-ACCEPTING CHEMOTAXIS PROTEIN MCPB"/>
    <property type="match status" value="1"/>
</dbReference>
<dbReference type="SMART" id="SM00283">
    <property type="entry name" value="MA"/>
    <property type="match status" value="1"/>
</dbReference>
<dbReference type="Proteomes" id="UP000093482">
    <property type="component" value="Unassembled WGS sequence"/>
</dbReference>
<dbReference type="InterPro" id="IPR003660">
    <property type="entry name" value="HAMP_dom"/>
</dbReference>
<evidence type="ECO:0000256" key="1">
    <source>
        <dbReference type="ARBA" id="ARBA00004236"/>
    </source>
</evidence>
<keyword evidence="7" id="KW-0812">Transmembrane</keyword>
<comment type="similarity">
    <text evidence="5">Belongs to the methyl-accepting chemotaxis (MCP) protein family.</text>
</comment>
<evidence type="ECO:0008006" key="12">
    <source>
        <dbReference type="Google" id="ProtNLM"/>
    </source>
</evidence>
<keyword evidence="3 7" id="KW-0472">Membrane</keyword>
<comment type="subcellular location">
    <subcellularLocation>
        <location evidence="1">Cell membrane</location>
    </subcellularLocation>
</comment>
<feature type="transmembrane region" description="Helical" evidence="7">
    <location>
        <begin position="20"/>
        <end position="39"/>
    </location>
</feature>
<dbReference type="GO" id="GO:0007165">
    <property type="term" value="P:signal transduction"/>
    <property type="evidence" value="ECO:0007669"/>
    <property type="project" value="UniProtKB-KW"/>
</dbReference>
<evidence type="ECO:0000256" key="6">
    <source>
        <dbReference type="PROSITE-ProRule" id="PRU00284"/>
    </source>
</evidence>
<organism evidence="10 11">
    <name type="scientific">Caryophanon latum</name>
    <dbReference type="NCBI Taxonomy" id="33977"/>
    <lineage>
        <taxon>Bacteria</taxon>
        <taxon>Bacillati</taxon>
        <taxon>Bacillota</taxon>
        <taxon>Bacilli</taxon>
        <taxon>Bacillales</taxon>
        <taxon>Caryophanaceae</taxon>
        <taxon>Caryophanon</taxon>
    </lineage>
</organism>
<evidence type="ECO:0000256" key="5">
    <source>
        <dbReference type="ARBA" id="ARBA00029447"/>
    </source>
</evidence>
<evidence type="ECO:0000256" key="7">
    <source>
        <dbReference type="SAM" id="Phobius"/>
    </source>
</evidence>
<evidence type="ECO:0000313" key="10">
    <source>
        <dbReference type="EMBL" id="OCS84338.1"/>
    </source>
</evidence>
<feature type="domain" description="HAMP" evidence="9">
    <location>
        <begin position="343"/>
        <end position="395"/>
    </location>
</feature>
<comment type="caution">
    <text evidence="10">The sequence shown here is derived from an EMBL/GenBank/DDBJ whole genome shotgun (WGS) entry which is preliminary data.</text>
</comment>
<feature type="transmembrane region" description="Helical" evidence="7">
    <location>
        <begin position="321"/>
        <end position="345"/>
    </location>
</feature>
<feature type="domain" description="Methyl-accepting transducer" evidence="8">
    <location>
        <begin position="414"/>
        <end position="685"/>
    </location>
</feature>
<sequence>MKVFEPVVRLMNRLKYAQKFIVIAVVFVLVIASVSFILMQRMNSEITEMEQRYEGASYNTALKDVLQQVQIHRGTSVQAWNGSEDAQSKLASIREQANRALHVLNEQHTKQTYPLHIDEELDAINEQWQAIAEKDRWQDRDELTTLHTNLTTFIIETMLTVSNESSLQLARSPASQNLIATLTKTMPSVTENAGNLRWLGASVLAKEGDMTAQERAHISEKFYLMIEEFATIDADLQRAFTDPDIQAAVQSTYEEATAANELYATMVEQLLNGETANLTSAAFFEAATNTINLQFDLYSTSLAHLTTLMEQQLSELKMNRIMLVLLETLIVLVAMYLFMGFYIGIKRSITTIEQAAISIAEGDLTTSIHLHTKDEMLEIEHAFNKMTTGLQSLVKEIGESSQYVTASSEELHVGVEETTKSIMHVAEMMSDVSEGANEQTARLQQSEDALQHMTNDVAQIVTNSEDVAQLALTTMTLAHDGNDVMQQSSTQMNTIQQSVETTQHMIEALHGRSEQITHILQLITGVAEQTNLLSLNASIEAARAGEYGKGFAVVANEVGKLAAEARNAAHEVGTLVQGIQKDTTTSVQLMGDVTTQVRTGMDLSTTTAQKFEQIVSSMEQLSEQINGIIVNSSQVASSTEQVVTAIDAMKVISTKNMAASTEVATATEQQNASMEEMAASATELATMSETLQTLIQRFKV</sequence>
<dbReference type="EMBL" id="MATO01000079">
    <property type="protein sequence ID" value="OCS84338.1"/>
    <property type="molecule type" value="Genomic_DNA"/>
</dbReference>
<dbReference type="CDD" id="cd11386">
    <property type="entry name" value="MCP_signal"/>
    <property type="match status" value="1"/>
</dbReference>
<gene>
    <name evidence="10" type="ORF">A6K76_15645</name>
</gene>
<dbReference type="RefSeq" id="WP_066466522.1">
    <property type="nucleotide sequence ID" value="NZ_MATO01000079.1"/>
</dbReference>
<keyword evidence="4 6" id="KW-0807">Transducer</keyword>
<dbReference type="Pfam" id="PF00015">
    <property type="entry name" value="MCPsignal"/>
    <property type="match status" value="1"/>
</dbReference>
<dbReference type="Gene3D" id="6.10.340.10">
    <property type="match status" value="1"/>
</dbReference>
<dbReference type="CDD" id="cd06225">
    <property type="entry name" value="HAMP"/>
    <property type="match status" value="1"/>
</dbReference>
<accession>A0A1C0YAZ0</accession>
<dbReference type="SMART" id="SM00304">
    <property type="entry name" value="HAMP"/>
    <property type="match status" value="1"/>
</dbReference>
<evidence type="ECO:0000259" key="9">
    <source>
        <dbReference type="PROSITE" id="PS50885"/>
    </source>
</evidence>
<proteinExistence type="inferred from homology"/>
<dbReference type="PROSITE" id="PS50111">
    <property type="entry name" value="CHEMOTAXIS_TRANSDUC_2"/>
    <property type="match status" value="1"/>
</dbReference>
<name>A0A1C0YAZ0_9BACL</name>
<evidence type="ECO:0000256" key="2">
    <source>
        <dbReference type="ARBA" id="ARBA00022475"/>
    </source>
</evidence>
<protein>
    <recommendedName>
        <fullName evidence="12">Chemotaxis protein</fullName>
    </recommendedName>
</protein>
<reference evidence="10 11" key="1">
    <citation type="submission" date="2016-07" db="EMBL/GenBank/DDBJ databases">
        <title>Caryophanon latum genome sequencing.</title>
        <authorList>
            <person name="Verma A."/>
            <person name="Pal Y."/>
            <person name="Krishnamurthi S."/>
        </authorList>
    </citation>
    <scope>NUCLEOTIDE SEQUENCE [LARGE SCALE GENOMIC DNA]</scope>
    <source>
        <strain evidence="10 11">DSM 14151</strain>
    </source>
</reference>
<evidence type="ECO:0000313" key="11">
    <source>
        <dbReference type="Proteomes" id="UP000093482"/>
    </source>
</evidence>
<evidence type="ECO:0000259" key="8">
    <source>
        <dbReference type="PROSITE" id="PS50111"/>
    </source>
</evidence>
<keyword evidence="2" id="KW-1003">Cell membrane</keyword>
<dbReference type="Pfam" id="PF00672">
    <property type="entry name" value="HAMP"/>
    <property type="match status" value="1"/>
</dbReference>
<dbReference type="AlphaFoldDB" id="A0A1C0YAZ0"/>
<evidence type="ECO:0000256" key="4">
    <source>
        <dbReference type="ARBA" id="ARBA00023224"/>
    </source>
</evidence>
<keyword evidence="7" id="KW-1133">Transmembrane helix</keyword>
<dbReference type="OrthoDB" id="2489132at2"/>
<dbReference type="Gene3D" id="1.10.287.950">
    <property type="entry name" value="Methyl-accepting chemotaxis protein"/>
    <property type="match status" value="1"/>
</dbReference>
<dbReference type="PROSITE" id="PS50885">
    <property type="entry name" value="HAMP"/>
    <property type="match status" value="1"/>
</dbReference>
<evidence type="ECO:0000256" key="3">
    <source>
        <dbReference type="ARBA" id="ARBA00023136"/>
    </source>
</evidence>
<dbReference type="PANTHER" id="PTHR32089:SF114">
    <property type="entry name" value="METHYL-ACCEPTING CHEMOTAXIS PROTEIN MCPB"/>
    <property type="match status" value="1"/>
</dbReference>
<keyword evidence="11" id="KW-1185">Reference proteome</keyword>
<dbReference type="GO" id="GO:0005886">
    <property type="term" value="C:plasma membrane"/>
    <property type="evidence" value="ECO:0007669"/>
    <property type="project" value="UniProtKB-SubCell"/>
</dbReference>
<dbReference type="InterPro" id="IPR004089">
    <property type="entry name" value="MCPsignal_dom"/>
</dbReference>